<evidence type="ECO:0000259" key="10">
    <source>
        <dbReference type="PROSITE" id="PS50011"/>
    </source>
</evidence>
<comment type="catalytic activity">
    <reaction evidence="7">
        <text>L-threonyl-[protein] + ATP = O-phospho-L-threonyl-[protein] + ADP + H(+)</text>
        <dbReference type="Rhea" id="RHEA:46608"/>
        <dbReference type="Rhea" id="RHEA-COMP:11060"/>
        <dbReference type="Rhea" id="RHEA-COMP:11605"/>
        <dbReference type="ChEBI" id="CHEBI:15378"/>
        <dbReference type="ChEBI" id="CHEBI:30013"/>
        <dbReference type="ChEBI" id="CHEBI:30616"/>
        <dbReference type="ChEBI" id="CHEBI:61977"/>
        <dbReference type="ChEBI" id="CHEBI:456216"/>
        <dbReference type="EC" id="2.7.11.1"/>
    </reaction>
</comment>
<feature type="domain" description="PASTA" evidence="11">
    <location>
        <begin position="640"/>
        <end position="706"/>
    </location>
</feature>
<dbReference type="PROSITE" id="PS00108">
    <property type="entry name" value="PROTEIN_KINASE_ST"/>
    <property type="match status" value="1"/>
</dbReference>
<dbReference type="AlphaFoldDB" id="A0A7T7S1H7"/>
<dbReference type="CDD" id="cd06577">
    <property type="entry name" value="PASTA_pknB"/>
    <property type="match status" value="4"/>
</dbReference>
<feature type="domain" description="Protein kinase" evidence="10">
    <location>
        <begin position="15"/>
        <end position="278"/>
    </location>
</feature>
<dbReference type="PANTHER" id="PTHR43289">
    <property type="entry name" value="MITOGEN-ACTIVATED PROTEIN KINASE KINASE KINASE 20-RELATED"/>
    <property type="match status" value="1"/>
</dbReference>
<comment type="catalytic activity">
    <reaction evidence="8">
        <text>L-seryl-[protein] + ATP = O-phospho-L-seryl-[protein] + ADP + H(+)</text>
        <dbReference type="Rhea" id="RHEA:17989"/>
        <dbReference type="Rhea" id="RHEA-COMP:9863"/>
        <dbReference type="Rhea" id="RHEA-COMP:11604"/>
        <dbReference type="ChEBI" id="CHEBI:15378"/>
        <dbReference type="ChEBI" id="CHEBI:29999"/>
        <dbReference type="ChEBI" id="CHEBI:30616"/>
        <dbReference type="ChEBI" id="CHEBI:83421"/>
        <dbReference type="ChEBI" id="CHEBI:456216"/>
        <dbReference type="EC" id="2.7.11.1"/>
    </reaction>
</comment>
<keyword evidence="13" id="KW-1185">Reference proteome</keyword>
<keyword evidence="6" id="KW-0067">ATP-binding</keyword>
<dbReference type="InterPro" id="IPR000719">
    <property type="entry name" value="Prot_kinase_dom"/>
</dbReference>
<feature type="domain" description="PASTA" evidence="11">
    <location>
        <begin position="435"/>
        <end position="503"/>
    </location>
</feature>
<dbReference type="SMART" id="SM00220">
    <property type="entry name" value="S_TKc"/>
    <property type="match status" value="1"/>
</dbReference>
<evidence type="ECO:0000256" key="2">
    <source>
        <dbReference type="ARBA" id="ARBA00022527"/>
    </source>
</evidence>
<dbReference type="FunFam" id="3.30.200.20:FF:000035">
    <property type="entry name" value="Serine/threonine protein kinase Stk1"/>
    <property type="match status" value="1"/>
</dbReference>
<dbReference type="InterPro" id="IPR008271">
    <property type="entry name" value="Ser/Thr_kinase_AS"/>
</dbReference>
<dbReference type="GO" id="GO:0004674">
    <property type="term" value="F:protein serine/threonine kinase activity"/>
    <property type="evidence" value="ECO:0007669"/>
    <property type="project" value="UniProtKB-KW"/>
</dbReference>
<feature type="region of interest" description="Disordered" evidence="9">
    <location>
        <begin position="313"/>
        <end position="332"/>
    </location>
</feature>
<keyword evidence="4" id="KW-0547">Nucleotide-binding</keyword>
<dbReference type="PROSITE" id="PS50011">
    <property type="entry name" value="PROTEIN_KINASE_DOM"/>
    <property type="match status" value="1"/>
</dbReference>
<dbReference type="EC" id="2.7.11.1" evidence="1"/>
<evidence type="ECO:0000256" key="5">
    <source>
        <dbReference type="ARBA" id="ARBA00022777"/>
    </source>
</evidence>
<evidence type="ECO:0000313" key="12">
    <source>
        <dbReference type="EMBL" id="QQM66642.1"/>
    </source>
</evidence>
<name>A0A7T7S1H7_9ACTO</name>
<dbReference type="Pfam" id="PF00069">
    <property type="entry name" value="Pkinase"/>
    <property type="match status" value="1"/>
</dbReference>
<dbReference type="Proteomes" id="UP000595895">
    <property type="component" value="Chromosome"/>
</dbReference>
<dbReference type="GO" id="GO:0005524">
    <property type="term" value="F:ATP binding"/>
    <property type="evidence" value="ECO:0007669"/>
    <property type="project" value="UniProtKB-KW"/>
</dbReference>
<evidence type="ECO:0000256" key="1">
    <source>
        <dbReference type="ARBA" id="ARBA00012513"/>
    </source>
</evidence>
<dbReference type="EMBL" id="CP066802">
    <property type="protein sequence ID" value="QQM66642.1"/>
    <property type="molecule type" value="Genomic_DNA"/>
</dbReference>
<feature type="domain" description="PASTA" evidence="11">
    <location>
        <begin position="504"/>
        <end position="571"/>
    </location>
</feature>
<keyword evidence="3" id="KW-0808">Transferase</keyword>
<dbReference type="Gene3D" id="3.30.200.20">
    <property type="entry name" value="Phosphorylase Kinase, domain 1"/>
    <property type="match status" value="1"/>
</dbReference>
<dbReference type="Gene3D" id="1.10.510.10">
    <property type="entry name" value="Transferase(Phosphotransferase) domain 1"/>
    <property type="match status" value="1"/>
</dbReference>
<evidence type="ECO:0000256" key="7">
    <source>
        <dbReference type="ARBA" id="ARBA00047899"/>
    </source>
</evidence>
<dbReference type="SMART" id="SM00740">
    <property type="entry name" value="PASTA"/>
    <property type="match status" value="4"/>
</dbReference>
<keyword evidence="5" id="KW-0418">Kinase</keyword>
<reference evidence="12 13" key="1">
    <citation type="submission" date="2020-12" db="EMBL/GenBank/DDBJ databases">
        <authorList>
            <person name="Zhou J."/>
        </authorList>
    </citation>
    <scope>NUCLEOTIDE SEQUENCE [LARGE SCALE GENOMIC DNA]</scope>
    <source>
        <strain evidence="12 13">CCUG 61299</strain>
    </source>
</reference>
<dbReference type="CDD" id="cd14014">
    <property type="entry name" value="STKc_PknB_like"/>
    <property type="match status" value="1"/>
</dbReference>
<dbReference type="InterPro" id="IPR005543">
    <property type="entry name" value="PASTA_dom"/>
</dbReference>
<dbReference type="Gene3D" id="3.30.10.20">
    <property type="match status" value="4"/>
</dbReference>
<evidence type="ECO:0000256" key="6">
    <source>
        <dbReference type="ARBA" id="ARBA00022840"/>
    </source>
</evidence>
<dbReference type="SUPFAM" id="SSF56112">
    <property type="entry name" value="Protein kinase-like (PK-like)"/>
    <property type="match status" value="1"/>
</dbReference>
<keyword evidence="2" id="KW-0723">Serine/threonine-protein kinase</keyword>
<evidence type="ECO:0000256" key="9">
    <source>
        <dbReference type="SAM" id="MobiDB-lite"/>
    </source>
</evidence>
<evidence type="ECO:0000313" key="13">
    <source>
        <dbReference type="Proteomes" id="UP000595895"/>
    </source>
</evidence>
<dbReference type="Pfam" id="PF03793">
    <property type="entry name" value="PASTA"/>
    <property type="match status" value="4"/>
</dbReference>
<evidence type="ECO:0000259" key="11">
    <source>
        <dbReference type="PROSITE" id="PS51178"/>
    </source>
</evidence>
<dbReference type="RefSeq" id="WP_200274732.1">
    <property type="nucleotide sequence ID" value="NZ_CP066802.1"/>
</dbReference>
<feature type="compositionally biased region" description="Low complexity" evidence="9">
    <location>
        <begin position="313"/>
        <end position="325"/>
    </location>
</feature>
<dbReference type="PANTHER" id="PTHR43289:SF34">
    <property type="entry name" value="SERINE_THREONINE-PROTEIN KINASE YBDM-RELATED"/>
    <property type="match status" value="1"/>
</dbReference>
<dbReference type="FunFam" id="1.10.510.10:FF:000021">
    <property type="entry name" value="Serine/threonine protein kinase"/>
    <property type="match status" value="1"/>
</dbReference>
<dbReference type="InterPro" id="IPR011009">
    <property type="entry name" value="Kinase-like_dom_sf"/>
</dbReference>
<evidence type="ECO:0000256" key="8">
    <source>
        <dbReference type="ARBA" id="ARBA00048679"/>
    </source>
</evidence>
<evidence type="ECO:0000256" key="3">
    <source>
        <dbReference type="ARBA" id="ARBA00022679"/>
    </source>
</evidence>
<gene>
    <name evidence="12" type="ORF">JG540_05910</name>
</gene>
<dbReference type="PROSITE" id="PS51178">
    <property type="entry name" value="PASTA"/>
    <property type="match status" value="4"/>
</dbReference>
<sequence length="706" mass="73436">MTQDPLIGRVVDSRYEVVDRVARGGMATVYRANDRRLDRVVALKVMHPHLAESSDFVSRFRREARAAARLSNPGVVAVYDQGSLDGVAYLVMEYVEGPTLRNLVEAGPLSVQEALSLTVQVLRPLGAAHRAGLVHRDIKPENVLLPADGTVAKVADFGLARAVTETTQTTTGNVLGTVAYLAPELITAGDSSPRADVFSVGVMLYEMLTGEQPFRGETPIHIAFRNVHEDVPAPSALVPGLCPQVDALVAALTSREQPERPQDADSAAALLRRAQESLEPAQLAVRRTGGQVPPEGYGADLVGRARAALELNSPAPSAQAASTPPERGSEPVAPIAEDVSPVGQRTVSLPVGSIGPAGTTRLDTSLARHNTTVLRTKDPAAGTGAVTATATATQAAAGAAPHRAGSPSRRTVLVAAVLGVVGGTGAGATWYLTLGPGRRVSVPDVTGLAVAEAEARVKDSELRWARAEDVFSDTVAAGVVVSTTPSPGQRVSPGSELTVVVSRGIEQVVVPELPGHSKDEAAKLLDDARLRLGAVTEEYSAQVEAGRIVSCTPRSGSSVNHSSAVAVVVSKGPRPATVPDVVGKTRAEAEAALKEAGLVLGQVVEVSSDTVESGTVVSSTPAAATEVLEGDPVDLSVSKGQQLVTVPDVTYLDQKTAKETLEQAGLVVQVRKVHRPFFVFRDVEGTDPAAGSSVKQGSTVTLKVYS</sequence>
<proteinExistence type="predicted"/>
<organism evidence="12 13">
    <name type="scientific">Actinomyces weissii</name>
    <dbReference type="NCBI Taxonomy" id="675090"/>
    <lineage>
        <taxon>Bacteria</taxon>
        <taxon>Bacillati</taxon>
        <taxon>Actinomycetota</taxon>
        <taxon>Actinomycetes</taxon>
        <taxon>Actinomycetales</taxon>
        <taxon>Actinomycetaceae</taxon>
        <taxon>Actinomyces</taxon>
    </lineage>
</organism>
<feature type="domain" description="PASTA" evidence="11">
    <location>
        <begin position="572"/>
        <end position="639"/>
    </location>
</feature>
<dbReference type="GO" id="GO:0045717">
    <property type="term" value="P:negative regulation of fatty acid biosynthetic process"/>
    <property type="evidence" value="ECO:0007669"/>
    <property type="project" value="UniProtKB-ARBA"/>
</dbReference>
<protein>
    <recommendedName>
        <fullName evidence="1">non-specific serine/threonine protein kinase</fullName>
        <ecNumber evidence="1">2.7.11.1</ecNumber>
    </recommendedName>
</protein>
<accession>A0A7T7S1H7</accession>
<evidence type="ECO:0000256" key="4">
    <source>
        <dbReference type="ARBA" id="ARBA00022741"/>
    </source>
</evidence>
<dbReference type="KEGG" id="awe:JG540_05910"/>